<dbReference type="EMBL" id="JAUSTT010000004">
    <property type="protein sequence ID" value="MDQ0175064.1"/>
    <property type="molecule type" value="Genomic_DNA"/>
</dbReference>
<evidence type="ECO:0000313" key="3">
    <source>
        <dbReference type="EMBL" id="MDQ0175064.1"/>
    </source>
</evidence>
<evidence type="ECO:0000313" key="4">
    <source>
        <dbReference type="Proteomes" id="UP001223586"/>
    </source>
</evidence>
<dbReference type="RefSeq" id="WP_307227056.1">
    <property type="nucleotide sequence ID" value="NZ_JAUSTT010000004.1"/>
</dbReference>
<protein>
    <submittedName>
        <fullName evidence="3">YqxM protein</fullName>
    </submittedName>
</protein>
<organism evidence="3 4">
    <name type="scientific">Bacillus chungangensis</name>
    <dbReference type="NCBI Taxonomy" id="587633"/>
    <lineage>
        <taxon>Bacteria</taxon>
        <taxon>Bacillati</taxon>
        <taxon>Bacillota</taxon>
        <taxon>Bacilli</taxon>
        <taxon>Bacillales</taxon>
        <taxon>Bacillaceae</taxon>
        <taxon>Bacillus</taxon>
    </lineage>
</organism>
<sequence length="235" mass="26634">MLICYILFFGTSLLTTSTVASFNHVEKVDWDIHAGTWSIKWKYASIDLAANSRYIESCEQVPLTVDVTNESDYVTQSGNYQILLNGYILSEGDISEMAAKDTHSLQYVASEPGTYTFRIYQIDEDDLIEFSEDIMISCTLPEEKEKENEEKNNNDQGEDGKGSKDAVEEQKGKEKDKGKQEEEKPKQENKNEDKGKEENVEGDTPSDSPKNEHHSPDTIIEPVEEEQTSQTNEVE</sequence>
<evidence type="ECO:0000256" key="1">
    <source>
        <dbReference type="SAM" id="MobiDB-lite"/>
    </source>
</evidence>
<feature type="signal peptide" evidence="2">
    <location>
        <begin position="1"/>
        <end position="20"/>
    </location>
</feature>
<gene>
    <name evidence="3" type="ORF">J2S08_000898</name>
</gene>
<feature type="chain" id="PRO_5046549487" evidence="2">
    <location>
        <begin position="21"/>
        <end position="235"/>
    </location>
</feature>
<dbReference type="Proteomes" id="UP001223586">
    <property type="component" value="Unassembled WGS sequence"/>
</dbReference>
<feature type="region of interest" description="Disordered" evidence="1">
    <location>
        <begin position="140"/>
        <end position="235"/>
    </location>
</feature>
<keyword evidence="4" id="KW-1185">Reference proteome</keyword>
<name>A0ABT9WP92_9BACI</name>
<reference evidence="3 4" key="1">
    <citation type="submission" date="2023-07" db="EMBL/GenBank/DDBJ databases">
        <title>Genomic Encyclopedia of Type Strains, Phase IV (KMG-IV): sequencing the most valuable type-strain genomes for metagenomic binning, comparative biology and taxonomic classification.</title>
        <authorList>
            <person name="Goeker M."/>
        </authorList>
    </citation>
    <scope>NUCLEOTIDE SEQUENCE [LARGE SCALE GENOMIC DNA]</scope>
    <source>
        <strain evidence="3 4">DSM 23837</strain>
    </source>
</reference>
<comment type="caution">
    <text evidence="3">The sequence shown here is derived from an EMBL/GenBank/DDBJ whole genome shotgun (WGS) entry which is preliminary data.</text>
</comment>
<keyword evidence="2" id="KW-0732">Signal</keyword>
<accession>A0ABT9WP92</accession>
<proteinExistence type="predicted"/>
<evidence type="ECO:0000256" key="2">
    <source>
        <dbReference type="SAM" id="SignalP"/>
    </source>
</evidence>
<feature type="compositionally biased region" description="Basic and acidic residues" evidence="1">
    <location>
        <begin position="141"/>
        <end position="199"/>
    </location>
</feature>